<evidence type="ECO:0000256" key="1">
    <source>
        <dbReference type="ARBA" id="ARBA00022679"/>
    </source>
</evidence>
<evidence type="ECO:0000256" key="2">
    <source>
        <dbReference type="ARBA" id="ARBA00023315"/>
    </source>
</evidence>
<dbReference type="InterPro" id="IPR016181">
    <property type="entry name" value="Acyl_CoA_acyltransferase"/>
</dbReference>
<feature type="domain" description="N-acetyltransferase" evidence="3">
    <location>
        <begin position="4"/>
        <end position="155"/>
    </location>
</feature>
<dbReference type="Gene3D" id="3.40.630.30">
    <property type="match status" value="1"/>
</dbReference>
<sequence length="293" mass="31908">MTDLSWRPATLDDAEAVAALRTTIHHRTGAGWPVDVDGVRHEWNTMVPVGETLLAVEGDTLLAWGYAWARHGRHFLGGGVHPDRWGEGLGRHLLAWQLGQVPAGDMADTRVDSRDQRTIRLLSRLGLAPLREYLELSRPTSLSVAPTTVEGLRIETFRPEFGHGLWAAHHDAFAEHYGFTPTPEAEWLPARTGHPDFRPEWSFLAFDGDTVVGYAVAFGPKAVHIGVLGTRGPWRGRGVAGALLENAARAGAVAGVDEVNLDVDSENGTGAVAVYLRNGFTERSRTISYGRTA</sequence>
<dbReference type="GO" id="GO:0016747">
    <property type="term" value="F:acyltransferase activity, transferring groups other than amino-acyl groups"/>
    <property type="evidence" value="ECO:0007669"/>
    <property type="project" value="InterPro"/>
</dbReference>
<evidence type="ECO:0000313" key="5">
    <source>
        <dbReference type="Proteomes" id="UP000622552"/>
    </source>
</evidence>
<dbReference type="PANTHER" id="PTHR43877">
    <property type="entry name" value="AMINOALKYLPHOSPHONATE N-ACETYLTRANSFERASE-RELATED-RELATED"/>
    <property type="match status" value="1"/>
</dbReference>
<dbReference type="CDD" id="cd04301">
    <property type="entry name" value="NAT_SF"/>
    <property type="match status" value="1"/>
</dbReference>
<protein>
    <submittedName>
        <fullName evidence="4">Ribosomal protein S18 acetylase RimI-like enzyme</fullName>
    </submittedName>
</protein>
<dbReference type="EMBL" id="JADOUF010000001">
    <property type="protein sequence ID" value="MBG6138044.1"/>
    <property type="molecule type" value="Genomic_DNA"/>
</dbReference>
<evidence type="ECO:0000259" key="3">
    <source>
        <dbReference type="PROSITE" id="PS51186"/>
    </source>
</evidence>
<dbReference type="Proteomes" id="UP000622552">
    <property type="component" value="Unassembled WGS sequence"/>
</dbReference>
<dbReference type="GO" id="GO:0005840">
    <property type="term" value="C:ribosome"/>
    <property type="evidence" value="ECO:0007669"/>
    <property type="project" value="UniProtKB-KW"/>
</dbReference>
<keyword evidence="4" id="KW-0689">Ribosomal protein</keyword>
<dbReference type="RefSeq" id="WP_197004843.1">
    <property type="nucleotide sequence ID" value="NZ_BONS01000017.1"/>
</dbReference>
<gene>
    <name evidence="4" type="ORF">IW245_004238</name>
</gene>
<dbReference type="AlphaFoldDB" id="A0A8J7GSY2"/>
<keyword evidence="2" id="KW-0012">Acyltransferase</keyword>
<reference evidence="4" key="1">
    <citation type="submission" date="2020-11" db="EMBL/GenBank/DDBJ databases">
        <title>Sequencing the genomes of 1000 actinobacteria strains.</title>
        <authorList>
            <person name="Klenk H.-P."/>
        </authorList>
    </citation>
    <scope>NUCLEOTIDE SEQUENCE</scope>
    <source>
        <strain evidence="4">DSM 45356</strain>
    </source>
</reference>
<dbReference type="PROSITE" id="PS51186">
    <property type="entry name" value="GNAT"/>
    <property type="match status" value="2"/>
</dbReference>
<dbReference type="Pfam" id="PF00583">
    <property type="entry name" value="Acetyltransf_1"/>
    <property type="match status" value="1"/>
</dbReference>
<name>A0A8J7GSY2_9ACTN</name>
<organism evidence="4 5">
    <name type="scientific">Longispora fulva</name>
    <dbReference type="NCBI Taxonomy" id="619741"/>
    <lineage>
        <taxon>Bacteria</taxon>
        <taxon>Bacillati</taxon>
        <taxon>Actinomycetota</taxon>
        <taxon>Actinomycetes</taxon>
        <taxon>Micromonosporales</taxon>
        <taxon>Micromonosporaceae</taxon>
        <taxon>Longispora</taxon>
    </lineage>
</organism>
<proteinExistence type="predicted"/>
<keyword evidence="4" id="KW-0687">Ribonucleoprotein</keyword>
<dbReference type="InterPro" id="IPR050832">
    <property type="entry name" value="Bact_Acetyltransf"/>
</dbReference>
<dbReference type="InterPro" id="IPR000182">
    <property type="entry name" value="GNAT_dom"/>
</dbReference>
<feature type="domain" description="N-acetyltransferase" evidence="3">
    <location>
        <begin position="152"/>
        <end position="293"/>
    </location>
</feature>
<keyword evidence="1" id="KW-0808">Transferase</keyword>
<evidence type="ECO:0000313" key="4">
    <source>
        <dbReference type="EMBL" id="MBG6138044.1"/>
    </source>
</evidence>
<accession>A0A8J7GSY2</accession>
<dbReference type="SUPFAM" id="SSF55729">
    <property type="entry name" value="Acyl-CoA N-acyltransferases (Nat)"/>
    <property type="match status" value="2"/>
</dbReference>
<keyword evidence="5" id="KW-1185">Reference proteome</keyword>
<comment type="caution">
    <text evidence="4">The sequence shown here is derived from an EMBL/GenBank/DDBJ whole genome shotgun (WGS) entry which is preliminary data.</text>
</comment>